<accession>A0A166FDP5</accession>
<keyword evidence="1" id="KW-0472">Membrane</keyword>
<dbReference type="Proteomes" id="UP000077275">
    <property type="component" value="Unassembled WGS sequence"/>
</dbReference>
<keyword evidence="1" id="KW-0812">Transmembrane</keyword>
<feature type="transmembrane region" description="Helical" evidence="1">
    <location>
        <begin position="72"/>
        <end position="93"/>
    </location>
</feature>
<dbReference type="EMBL" id="LWMW01000028">
    <property type="protein sequence ID" value="KZX17569.1"/>
    <property type="molecule type" value="Genomic_DNA"/>
</dbReference>
<protein>
    <submittedName>
        <fullName evidence="2">Uncharacterized protein</fullName>
    </submittedName>
</protein>
<keyword evidence="3" id="KW-1185">Reference proteome</keyword>
<gene>
    <name evidence="2" type="ORF">MBCUT_01750</name>
</gene>
<reference evidence="2 3" key="1">
    <citation type="submission" date="2016-04" db="EMBL/GenBank/DDBJ databases">
        <title>Genome sequence of Methanobrevibacter cuticularis DSM 11139.</title>
        <authorList>
            <person name="Poehlein A."/>
            <person name="Seedorf H."/>
            <person name="Daniel R."/>
        </authorList>
    </citation>
    <scope>NUCLEOTIDE SEQUENCE [LARGE SCALE GENOMIC DNA]</scope>
    <source>
        <strain evidence="2 3">DSM 11139</strain>
    </source>
</reference>
<keyword evidence="1" id="KW-1133">Transmembrane helix</keyword>
<organism evidence="2 3">
    <name type="scientific">Methanobrevibacter cuticularis</name>
    <dbReference type="NCBI Taxonomy" id="47311"/>
    <lineage>
        <taxon>Archaea</taxon>
        <taxon>Methanobacteriati</taxon>
        <taxon>Methanobacteriota</taxon>
        <taxon>Methanomada group</taxon>
        <taxon>Methanobacteria</taxon>
        <taxon>Methanobacteriales</taxon>
        <taxon>Methanobacteriaceae</taxon>
        <taxon>Methanobrevibacter</taxon>
    </lineage>
</organism>
<evidence type="ECO:0000313" key="2">
    <source>
        <dbReference type="EMBL" id="KZX17569.1"/>
    </source>
</evidence>
<evidence type="ECO:0000313" key="3">
    <source>
        <dbReference type="Proteomes" id="UP000077275"/>
    </source>
</evidence>
<proteinExistence type="predicted"/>
<name>A0A166FDP5_9EURY</name>
<comment type="caution">
    <text evidence="2">The sequence shown here is derived from an EMBL/GenBank/DDBJ whole genome shotgun (WGS) entry which is preliminary data.</text>
</comment>
<feature type="transmembrane region" description="Helical" evidence="1">
    <location>
        <begin position="29"/>
        <end position="52"/>
    </location>
</feature>
<sequence length="104" mass="11204">MLSVNMQPVILALITPLFPLVIRTPAQFVALLFVKVVLIILMLNILGTDVPVVVTCIPPALVALLPVKIESVILALELSIYIAPPLLFAVLLLKLELVISSLSL</sequence>
<feature type="transmembrane region" description="Helical" evidence="1">
    <location>
        <begin position="6"/>
        <end position="22"/>
    </location>
</feature>
<dbReference type="AlphaFoldDB" id="A0A166FDP5"/>
<evidence type="ECO:0000256" key="1">
    <source>
        <dbReference type="SAM" id="Phobius"/>
    </source>
</evidence>